<feature type="compositionally biased region" description="Basic and acidic residues" evidence="4">
    <location>
        <begin position="499"/>
        <end position="508"/>
    </location>
</feature>
<protein>
    <recommendedName>
        <fullName evidence="5">Metallo-beta-lactamase domain-containing protein</fullName>
    </recommendedName>
</protein>
<dbReference type="InterPro" id="IPR036866">
    <property type="entry name" value="RibonucZ/Hydroxyglut_hydro"/>
</dbReference>
<name>A0A5C6GB30_METRR</name>
<keyword evidence="3" id="KW-0269">Exonuclease</keyword>
<dbReference type="Proteomes" id="UP000317257">
    <property type="component" value="Unassembled WGS sequence"/>
</dbReference>
<evidence type="ECO:0000256" key="2">
    <source>
        <dbReference type="ARBA" id="ARBA00022801"/>
    </source>
</evidence>
<feature type="compositionally biased region" description="Polar residues" evidence="4">
    <location>
        <begin position="623"/>
        <end position="645"/>
    </location>
</feature>
<keyword evidence="2" id="KW-0378">Hydrolase</keyword>
<evidence type="ECO:0000256" key="4">
    <source>
        <dbReference type="SAM" id="MobiDB-lite"/>
    </source>
</evidence>
<evidence type="ECO:0000259" key="5">
    <source>
        <dbReference type="Pfam" id="PF12706"/>
    </source>
</evidence>
<evidence type="ECO:0000313" key="7">
    <source>
        <dbReference type="Proteomes" id="UP000317257"/>
    </source>
</evidence>
<reference evidence="7" key="1">
    <citation type="submission" date="2018-12" db="EMBL/GenBank/DDBJ databases">
        <title>The complete genome of Metarhizium rileyi, a key fungal pathogen of Lepidoptera.</title>
        <authorList>
            <person name="Binneck E."/>
            <person name="Lastra C.C.L."/>
            <person name="Sosa-Gomez D.R."/>
        </authorList>
    </citation>
    <scope>NUCLEOTIDE SEQUENCE [LARGE SCALE GENOMIC DNA]</scope>
    <source>
        <strain evidence="7">Cep018-CH2</strain>
    </source>
</reference>
<dbReference type="GO" id="GO:0003684">
    <property type="term" value="F:damaged DNA binding"/>
    <property type="evidence" value="ECO:0007669"/>
    <property type="project" value="TreeGrafter"/>
</dbReference>
<dbReference type="GO" id="GO:0006303">
    <property type="term" value="P:double-strand break repair via nonhomologous end joining"/>
    <property type="evidence" value="ECO:0007669"/>
    <property type="project" value="TreeGrafter"/>
</dbReference>
<dbReference type="InterPro" id="IPR001279">
    <property type="entry name" value="Metallo-B-lactamas"/>
</dbReference>
<gene>
    <name evidence="6" type="ORF">ED733_005484</name>
</gene>
<feature type="compositionally biased region" description="Polar residues" evidence="4">
    <location>
        <begin position="540"/>
        <end position="549"/>
    </location>
</feature>
<organism evidence="6 7">
    <name type="scientific">Metarhizium rileyi (strain RCEF 4871)</name>
    <name type="common">Nomuraea rileyi</name>
    <dbReference type="NCBI Taxonomy" id="1649241"/>
    <lineage>
        <taxon>Eukaryota</taxon>
        <taxon>Fungi</taxon>
        <taxon>Dikarya</taxon>
        <taxon>Ascomycota</taxon>
        <taxon>Pezizomycotina</taxon>
        <taxon>Sordariomycetes</taxon>
        <taxon>Hypocreomycetidae</taxon>
        <taxon>Hypocreales</taxon>
        <taxon>Clavicipitaceae</taxon>
        <taxon>Metarhizium</taxon>
    </lineage>
</organism>
<dbReference type="Gene3D" id="3.60.15.10">
    <property type="entry name" value="Ribonuclease Z/Hydroxyacylglutathione hydrolase-like"/>
    <property type="match status" value="1"/>
</dbReference>
<dbReference type="GO" id="GO:0000723">
    <property type="term" value="P:telomere maintenance"/>
    <property type="evidence" value="ECO:0007669"/>
    <property type="project" value="TreeGrafter"/>
</dbReference>
<dbReference type="PANTHER" id="PTHR23240:SF8">
    <property type="entry name" value="PROTEIN ARTEMIS"/>
    <property type="match status" value="1"/>
</dbReference>
<dbReference type="AlphaFoldDB" id="A0A5C6GB30"/>
<dbReference type="Pfam" id="PF12706">
    <property type="entry name" value="Lactamase_B_2"/>
    <property type="match status" value="1"/>
</dbReference>
<evidence type="ECO:0000313" key="6">
    <source>
        <dbReference type="EMBL" id="TWU74962.1"/>
    </source>
</evidence>
<evidence type="ECO:0000256" key="3">
    <source>
        <dbReference type="ARBA" id="ARBA00022839"/>
    </source>
</evidence>
<sequence>MSTFNGIVSEFPEIRIDFFRRHPDQLPPLACFLSHVHSDHLAGLDTLRSPFVYCSPATREILLRLERYPCRINHVQGILEARQQTYKHLRKVLKTLPLEAPTVIELRHGHTIQVTLFDANHCPGSTMFLIEGQGKAILYTGDIRAEPWFVNALARNPIILEYTCGLKTIDKMYLDTSFLDDIPFQTKCEGISDLLAKVRKYPEDTVFHIQAWTFGYEDVWVALSKALHSRIHVDDYKLRIFNSLKSRLSDQPFAPEFHLASGAAMLTGHMCGNTQHQGCLTSDIHVRIHSCEKANMCSVARHHSVVSIRPVVCRLPGGEAIMEAGVGGGGTDFFREAELDYVTNEDIDALLESLPIWKELDNQIKYDIKALLTDVSLSGRDLSLNMGIEHFGEDLSADMSSLVRALVKRLRGETGVSKTPVEERPDTLPKVILFPFARHSPYRELCELVKAFAPKDIWPCTVTRRWIDKEITVESLFGKYCSEQLFEHDKQMAPLIAQEQDKKSREAEAPVLDSQRTECDSLSLETTPKGKCIQGAADTNRPQPSSASSEVFRAQSFHSMRSPPPKEPDLTGTTHRSLDPKTTAKCHDASSFKSKGDGEAGHDDKPIMKSRKRPRLDSGVAGDSSQDATGTNSQMTGTTLDSASSPGRCALRQDAYNAMLNNIDRGNPWLPISLLSTDGNHHDAEAEL</sequence>
<accession>A0A5C6GB30</accession>
<dbReference type="GO" id="GO:0035312">
    <property type="term" value="F:5'-3' DNA exonuclease activity"/>
    <property type="evidence" value="ECO:0007669"/>
    <property type="project" value="TreeGrafter"/>
</dbReference>
<dbReference type="GO" id="GO:0036297">
    <property type="term" value="P:interstrand cross-link repair"/>
    <property type="evidence" value="ECO:0007669"/>
    <property type="project" value="TreeGrafter"/>
</dbReference>
<dbReference type="PANTHER" id="PTHR23240">
    <property type="entry name" value="DNA CROSS-LINK REPAIR PROTEIN PSO2/SNM1-RELATED"/>
    <property type="match status" value="1"/>
</dbReference>
<dbReference type="SUPFAM" id="SSF56281">
    <property type="entry name" value="Metallo-hydrolase/oxidoreductase"/>
    <property type="match status" value="1"/>
</dbReference>
<proteinExistence type="predicted"/>
<keyword evidence="1" id="KW-0540">Nuclease</keyword>
<evidence type="ECO:0000256" key="1">
    <source>
        <dbReference type="ARBA" id="ARBA00022722"/>
    </source>
</evidence>
<feature type="region of interest" description="Disordered" evidence="4">
    <location>
        <begin position="497"/>
        <end position="647"/>
    </location>
</feature>
<feature type="compositionally biased region" description="Basic and acidic residues" evidence="4">
    <location>
        <begin position="585"/>
        <end position="607"/>
    </location>
</feature>
<comment type="caution">
    <text evidence="6">The sequence shown here is derived from an EMBL/GenBank/DDBJ whole genome shotgun (WGS) entry which is preliminary data.</text>
</comment>
<feature type="domain" description="Metallo-beta-lactamase" evidence="5">
    <location>
        <begin position="20"/>
        <end position="172"/>
    </location>
</feature>
<dbReference type="EMBL" id="SBHS01000009">
    <property type="protein sequence ID" value="TWU74962.1"/>
    <property type="molecule type" value="Genomic_DNA"/>
</dbReference>